<keyword evidence="2" id="KW-1185">Reference proteome</keyword>
<dbReference type="AlphaFoldDB" id="A0AAD3R159"/>
<dbReference type="Proteomes" id="UP001279410">
    <property type="component" value="Unassembled WGS sequence"/>
</dbReference>
<gene>
    <name evidence="1" type="ORF">AKAME5_000421900</name>
</gene>
<evidence type="ECO:0000313" key="2">
    <source>
        <dbReference type="Proteomes" id="UP001279410"/>
    </source>
</evidence>
<dbReference type="Gene3D" id="1.20.870.10">
    <property type="entry name" value="Son of sevenless (SoS) protein Chain: S domain 1"/>
    <property type="match status" value="1"/>
</dbReference>
<dbReference type="EMBL" id="BRZM01000010">
    <property type="protein sequence ID" value="GLD51120.1"/>
    <property type="molecule type" value="Genomic_DNA"/>
</dbReference>
<protein>
    <submittedName>
        <fullName evidence="1">Rap guanine nucleotide exchange factor 4-like protein</fullName>
    </submittedName>
</protein>
<sequence length="92" mass="10195">MEVLELWIPVRALRAAQLTSPVVPAGLICVGPDVEANTVRLKEHEQAVLVLEKSPRASTLGSIKYTVISGTPEKILEHFLETMRMDIHHSEP</sequence>
<organism evidence="1 2">
    <name type="scientific">Lates japonicus</name>
    <name type="common">Japanese lates</name>
    <dbReference type="NCBI Taxonomy" id="270547"/>
    <lineage>
        <taxon>Eukaryota</taxon>
        <taxon>Metazoa</taxon>
        <taxon>Chordata</taxon>
        <taxon>Craniata</taxon>
        <taxon>Vertebrata</taxon>
        <taxon>Euteleostomi</taxon>
        <taxon>Actinopterygii</taxon>
        <taxon>Neopterygii</taxon>
        <taxon>Teleostei</taxon>
        <taxon>Neoteleostei</taxon>
        <taxon>Acanthomorphata</taxon>
        <taxon>Carangaria</taxon>
        <taxon>Carangaria incertae sedis</taxon>
        <taxon>Centropomidae</taxon>
        <taxon>Lates</taxon>
    </lineage>
</organism>
<evidence type="ECO:0000313" key="1">
    <source>
        <dbReference type="EMBL" id="GLD51120.1"/>
    </source>
</evidence>
<accession>A0AAD3R159</accession>
<comment type="caution">
    <text evidence="1">The sequence shown here is derived from an EMBL/GenBank/DDBJ whole genome shotgun (WGS) entry which is preliminary data.</text>
</comment>
<reference evidence="1" key="1">
    <citation type="submission" date="2022-08" db="EMBL/GenBank/DDBJ databases">
        <title>Genome sequencing of akame (Lates japonicus).</title>
        <authorList>
            <person name="Hashiguchi Y."/>
            <person name="Takahashi H."/>
        </authorList>
    </citation>
    <scope>NUCLEOTIDE SEQUENCE</scope>
    <source>
        <strain evidence="1">Kochi</strain>
    </source>
</reference>
<feature type="non-terminal residue" evidence="1">
    <location>
        <position position="1"/>
    </location>
</feature>
<proteinExistence type="predicted"/>
<name>A0AAD3R159_LATJO</name>